<dbReference type="AlphaFoldDB" id="A0A087TQI6"/>
<gene>
    <name evidence="1" type="ORF">X975_08555</name>
</gene>
<feature type="non-terminal residue" evidence="1">
    <location>
        <position position="68"/>
    </location>
</feature>
<sequence length="68" mass="7654">MNDLTLQNEDTTFLSTPDMIVIKVNLRMKCGGLAWKFLIQDCGIQLFKMTSSSDSDEIPELLETSGRL</sequence>
<keyword evidence="2" id="KW-1185">Reference proteome</keyword>
<name>A0A087TQI6_STEMI</name>
<proteinExistence type="predicted"/>
<dbReference type="EMBL" id="KK116306">
    <property type="protein sequence ID" value="KFM67375.1"/>
    <property type="molecule type" value="Genomic_DNA"/>
</dbReference>
<evidence type="ECO:0000313" key="1">
    <source>
        <dbReference type="EMBL" id="KFM67375.1"/>
    </source>
</evidence>
<dbReference type="Proteomes" id="UP000054359">
    <property type="component" value="Unassembled WGS sequence"/>
</dbReference>
<reference evidence="1 2" key="1">
    <citation type="submission" date="2013-11" db="EMBL/GenBank/DDBJ databases">
        <title>Genome sequencing of Stegodyphus mimosarum.</title>
        <authorList>
            <person name="Bechsgaard J."/>
        </authorList>
    </citation>
    <scope>NUCLEOTIDE SEQUENCE [LARGE SCALE GENOMIC DNA]</scope>
</reference>
<organism evidence="1 2">
    <name type="scientific">Stegodyphus mimosarum</name>
    <name type="common">African social velvet spider</name>
    <dbReference type="NCBI Taxonomy" id="407821"/>
    <lineage>
        <taxon>Eukaryota</taxon>
        <taxon>Metazoa</taxon>
        <taxon>Ecdysozoa</taxon>
        <taxon>Arthropoda</taxon>
        <taxon>Chelicerata</taxon>
        <taxon>Arachnida</taxon>
        <taxon>Araneae</taxon>
        <taxon>Araneomorphae</taxon>
        <taxon>Entelegynae</taxon>
        <taxon>Eresoidea</taxon>
        <taxon>Eresidae</taxon>
        <taxon>Stegodyphus</taxon>
    </lineage>
</organism>
<protein>
    <submittedName>
        <fullName evidence="1">Uncharacterized protein</fullName>
    </submittedName>
</protein>
<accession>A0A087TQI6</accession>
<evidence type="ECO:0000313" key="2">
    <source>
        <dbReference type="Proteomes" id="UP000054359"/>
    </source>
</evidence>